<evidence type="ECO:0000256" key="2">
    <source>
        <dbReference type="ARBA" id="ARBA00012513"/>
    </source>
</evidence>
<dbReference type="AlphaFoldDB" id="C1MKL8"/>
<evidence type="ECO:0000256" key="9">
    <source>
        <dbReference type="ARBA" id="ARBA00023180"/>
    </source>
</evidence>
<keyword evidence="7" id="KW-1015">Disulfide bond</keyword>
<evidence type="ECO:0000256" key="3">
    <source>
        <dbReference type="ARBA" id="ARBA00022692"/>
    </source>
</evidence>
<dbReference type="EC" id="2.7.11.1" evidence="2"/>
<keyword evidence="4 12" id="KW-0732">Signal</keyword>
<dbReference type="PANTHER" id="PTHR47460">
    <property type="entry name" value="SERINE/THREONINE-PROTEIN KINASE-LIKE PROTEIN ACR4"/>
    <property type="match status" value="1"/>
</dbReference>
<evidence type="ECO:0000256" key="6">
    <source>
        <dbReference type="ARBA" id="ARBA00023136"/>
    </source>
</evidence>
<evidence type="ECO:0000256" key="7">
    <source>
        <dbReference type="ARBA" id="ARBA00023157"/>
    </source>
</evidence>
<protein>
    <recommendedName>
        <fullName evidence="2">non-specific serine/threonine protein kinase</fullName>
        <ecNumber evidence="2">2.7.11.1</ecNumber>
    </recommendedName>
</protein>
<evidence type="ECO:0000313" key="14">
    <source>
        <dbReference type="Proteomes" id="UP000001876"/>
    </source>
</evidence>
<dbReference type="OMA" id="LASIHCA"/>
<dbReference type="OrthoDB" id="61110at2759"/>
<gene>
    <name evidence="13" type="ORF">MICPUCDRAFT_38455</name>
</gene>
<evidence type="ECO:0000256" key="4">
    <source>
        <dbReference type="ARBA" id="ARBA00022729"/>
    </source>
</evidence>
<accession>C1MKL8</accession>
<comment type="subcellular location">
    <subcellularLocation>
        <location evidence="1">Membrane</location>
        <topology evidence="1">Single-pass type I membrane protein</topology>
    </subcellularLocation>
</comment>
<evidence type="ECO:0000256" key="12">
    <source>
        <dbReference type="SAM" id="SignalP"/>
    </source>
</evidence>
<dbReference type="Pfam" id="PF13540">
    <property type="entry name" value="RCC1_2"/>
    <property type="match status" value="1"/>
</dbReference>
<dbReference type="Proteomes" id="UP000001876">
    <property type="component" value="Unassembled WGS sequence"/>
</dbReference>
<reference evidence="13 14" key="1">
    <citation type="journal article" date="2009" name="Science">
        <title>Green evolution and dynamic adaptations revealed by genomes of the marine picoeukaryotes Micromonas.</title>
        <authorList>
            <person name="Worden A.Z."/>
            <person name="Lee J.H."/>
            <person name="Mock T."/>
            <person name="Rouze P."/>
            <person name="Simmons M.P."/>
            <person name="Aerts A.L."/>
            <person name="Allen A.E."/>
            <person name="Cuvelier M.L."/>
            <person name="Derelle E."/>
            <person name="Everett M.V."/>
            <person name="Foulon E."/>
            <person name="Grimwood J."/>
            <person name="Gundlach H."/>
            <person name="Henrissat B."/>
            <person name="Napoli C."/>
            <person name="McDonald S.M."/>
            <person name="Parker M.S."/>
            <person name="Rombauts S."/>
            <person name="Salamov A."/>
            <person name="Von Dassow P."/>
            <person name="Badger J.H."/>
            <person name="Coutinho P.M."/>
            <person name="Demir E."/>
            <person name="Dubchak I."/>
            <person name="Gentemann C."/>
            <person name="Eikrem W."/>
            <person name="Gready J.E."/>
            <person name="John U."/>
            <person name="Lanier W."/>
            <person name="Lindquist E.A."/>
            <person name="Lucas S."/>
            <person name="Mayer K.F."/>
            <person name="Moreau H."/>
            <person name="Not F."/>
            <person name="Otillar R."/>
            <person name="Panaud O."/>
            <person name="Pangilinan J."/>
            <person name="Paulsen I."/>
            <person name="Piegu B."/>
            <person name="Poliakov A."/>
            <person name="Robbens S."/>
            <person name="Schmutz J."/>
            <person name="Toulza E."/>
            <person name="Wyss T."/>
            <person name="Zelensky A."/>
            <person name="Zhou K."/>
            <person name="Armbrust E.V."/>
            <person name="Bhattacharya D."/>
            <person name="Goodenough U.W."/>
            <person name="Van de Peer Y."/>
            <person name="Grigoriev I.V."/>
        </authorList>
    </citation>
    <scope>NUCLEOTIDE SEQUENCE [LARGE SCALE GENOMIC DNA]</scope>
    <source>
        <strain evidence="13 14">CCMP1545</strain>
    </source>
</reference>
<name>C1MKL8_MICPC</name>
<comment type="catalytic activity">
    <reaction evidence="11">
        <text>L-seryl-[protein] + ATP = O-phospho-L-seryl-[protein] + ADP + H(+)</text>
        <dbReference type="Rhea" id="RHEA:17989"/>
        <dbReference type="Rhea" id="RHEA-COMP:9863"/>
        <dbReference type="Rhea" id="RHEA-COMP:11604"/>
        <dbReference type="ChEBI" id="CHEBI:15378"/>
        <dbReference type="ChEBI" id="CHEBI:29999"/>
        <dbReference type="ChEBI" id="CHEBI:30616"/>
        <dbReference type="ChEBI" id="CHEBI:83421"/>
        <dbReference type="ChEBI" id="CHEBI:456216"/>
        <dbReference type="EC" id="2.7.11.1"/>
    </reaction>
</comment>
<dbReference type="PANTHER" id="PTHR47460:SF1">
    <property type="entry name" value="SERINE_THREONINE-PROTEIN KINASE-LIKE PROTEIN ACR4"/>
    <property type="match status" value="1"/>
</dbReference>
<evidence type="ECO:0000256" key="1">
    <source>
        <dbReference type="ARBA" id="ARBA00004479"/>
    </source>
</evidence>
<dbReference type="GeneID" id="9681347"/>
<dbReference type="STRING" id="564608.C1MKL8"/>
<dbReference type="SUPFAM" id="SSF50985">
    <property type="entry name" value="RCC1/BLIP-II"/>
    <property type="match status" value="1"/>
</dbReference>
<dbReference type="Gene3D" id="2.130.10.30">
    <property type="entry name" value="Regulator of chromosome condensation 1/beta-lactamase-inhibitor protein II"/>
    <property type="match status" value="2"/>
</dbReference>
<feature type="signal peptide" evidence="12">
    <location>
        <begin position="1"/>
        <end position="33"/>
    </location>
</feature>
<evidence type="ECO:0000313" key="13">
    <source>
        <dbReference type="EMBL" id="EEH59784.1"/>
    </source>
</evidence>
<dbReference type="GO" id="GO:0016020">
    <property type="term" value="C:membrane"/>
    <property type="evidence" value="ECO:0007669"/>
    <property type="project" value="UniProtKB-SubCell"/>
</dbReference>
<keyword evidence="6" id="KW-0472">Membrane</keyword>
<keyword evidence="8" id="KW-0675">Receptor</keyword>
<dbReference type="GO" id="GO:0004674">
    <property type="term" value="F:protein serine/threonine kinase activity"/>
    <property type="evidence" value="ECO:0007669"/>
    <property type="project" value="UniProtKB-KW"/>
</dbReference>
<evidence type="ECO:0000256" key="10">
    <source>
        <dbReference type="ARBA" id="ARBA00047899"/>
    </source>
</evidence>
<keyword evidence="5" id="KW-1133">Transmembrane helix</keyword>
<comment type="catalytic activity">
    <reaction evidence="10">
        <text>L-threonyl-[protein] + ATP = O-phospho-L-threonyl-[protein] + ADP + H(+)</text>
        <dbReference type="Rhea" id="RHEA:46608"/>
        <dbReference type="Rhea" id="RHEA-COMP:11060"/>
        <dbReference type="Rhea" id="RHEA-COMP:11605"/>
        <dbReference type="ChEBI" id="CHEBI:15378"/>
        <dbReference type="ChEBI" id="CHEBI:30013"/>
        <dbReference type="ChEBI" id="CHEBI:30616"/>
        <dbReference type="ChEBI" id="CHEBI:61977"/>
        <dbReference type="ChEBI" id="CHEBI:456216"/>
        <dbReference type="EC" id="2.7.11.1"/>
    </reaction>
</comment>
<organism evidence="14">
    <name type="scientific">Micromonas pusilla (strain CCMP1545)</name>
    <name type="common">Picoplanktonic green alga</name>
    <dbReference type="NCBI Taxonomy" id="564608"/>
    <lineage>
        <taxon>Eukaryota</taxon>
        <taxon>Viridiplantae</taxon>
        <taxon>Chlorophyta</taxon>
        <taxon>Mamiellophyceae</taxon>
        <taxon>Mamiellales</taxon>
        <taxon>Mamiellaceae</taxon>
        <taxon>Micromonas</taxon>
    </lineage>
</organism>
<proteinExistence type="predicted"/>
<dbReference type="KEGG" id="mpp:MICPUCDRAFT_38455"/>
<keyword evidence="14" id="KW-1185">Reference proteome</keyword>
<evidence type="ECO:0000256" key="11">
    <source>
        <dbReference type="ARBA" id="ARBA00048679"/>
    </source>
</evidence>
<dbReference type="InterPro" id="IPR009091">
    <property type="entry name" value="RCC1/BLIP-II"/>
</dbReference>
<dbReference type="EMBL" id="GG663736">
    <property type="protein sequence ID" value="EEH59784.1"/>
    <property type="molecule type" value="Genomic_DNA"/>
</dbReference>
<sequence length="433" mass="44008">MRRHRTEFVRAFPARIALLALLASIHCATRARAESPTIGAGDAHTCAIDGANALWCWGAKDDDRCDAPRGPHVAVAVAKGGCHACAIASDASMSCWGCDERLQASGIPTSSDTLRGWVAVACGKTFSCGIVNDGSGNVRCWGEPLPAIGTRDAWVGPFATVVAGEDYVCALGKDDGLARCRGWDSSAQASIPATLANVAFVAIAAGFAHTCGVTRTEKSLRCWGGNVAGESALPNATSAGGDGGGYATGATVVAAAWGAIGVGARWTCGVVGSARELTCWGLRRDYPPAAAAHFEEYGQVHSSGAVVSKNGACAWDVVAVGKRHACGITASSSDAGPAGSAMCWGDDSHGQSAPPGEGDGVVLPWKAWPTETEVNATGSAILALKTSAGATALCDADVVASGSAGVWRARAVERRALARRGRGFGGGRECAHK</sequence>
<dbReference type="RefSeq" id="XP_003056408.1">
    <property type="nucleotide sequence ID" value="XM_003056362.1"/>
</dbReference>
<feature type="chain" id="PRO_5002911960" description="non-specific serine/threonine protein kinase" evidence="12">
    <location>
        <begin position="34"/>
        <end position="433"/>
    </location>
</feature>
<keyword evidence="9" id="KW-0325">Glycoprotein</keyword>
<evidence type="ECO:0000256" key="5">
    <source>
        <dbReference type="ARBA" id="ARBA00022989"/>
    </source>
</evidence>
<evidence type="ECO:0000256" key="8">
    <source>
        <dbReference type="ARBA" id="ARBA00023170"/>
    </source>
</evidence>
<keyword evidence="3" id="KW-0812">Transmembrane</keyword>